<dbReference type="AlphaFoldDB" id="A0A9P9DR60"/>
<gene>
    <name evidence="2" type="ORF">B0J11DRAFT_506596</name>
</gene>
<evidence type="ECO:0000313" key="2">
    <source>
        <dbReference type="EMBL" id="KAH7123524.1"/>
    </source>
</evidence>
<proteinExistence type="predicted"/>
<keyword evidence="1" id="KW-0732">Signal</keyword>
<feature type="chain" id="PRO_5040189570" evidence="1">
    <location>
        <begin position="17"/>
        <end position="184"/>
    </location>
</feature>
<dbReference type="EMBL" id="JAGMWT010000008">
    <property type="protein sequence ID" value="KAH7123524.1"/>
    <property type="molecule type" value="Genomic_DNA"/>
</dbReference>
<protein>
    <submittedName>
        <fullName evidence="2">Uncharacterized protein</fullName>
    </submittedName>
</protein>
<keyword evidence="3" id="KW-1185">Reference proteome</keyword>
<accession>A0A9P9DR60</accession>
<dbReference type="Proteomes" id="UP000700596">
    <property type="component" value="Unassembled WGS sequence"/>
</dbReference>
<name>A0A9P9DR60_9PLEO</name>
<dbReference type="OrthoDB" id="5006988at2759"/>
<comment type="caution">
    <text evidence="2">The sequence shown here is derived from an EMBL/GenBank/DDBJ whole genome shotgun (WGS) entry which is preliminary data.</text>
</comment>
<sequence>MHYLQIFSLFVATVASTGFTIPSDQPNGVYTVTYDAEGRAIHTLIGSPVNHTEGSPNPLVSRSPNKLSLLARQADAVHCGGYDLNRPNTDNAVEALKNQCSPGAIGGNLNFYSISGSTVAYVCNYNGAAVACTRNEIGESADRITGVCGSYRAGWRNLVRDGRNIQIGYENTGSKFCGRGTLGN</sequence>
<evidence type="ECO:0000313" key="3">
    <source>
        <dbReference type="Proteomes" id="UP000700596"/>
    </source>
</evidence>
<feature type="signal peptide" evidence="1">
    <location>
        <begin position="1"/>
        <end position="16"/>
    </location>
</feature>
<reference evidence="2" key="1">
    <citation type="journal article" date="2021" name="Nat. Commun.">
        <title>Genetic determinants of endophytism in the Arabidopsis root mycobiome.</title>
        <authorList>
            <person name="Mesny F."/>
            <person name="Miyauchi S."/>
            <person name="Thiergart T."/>
            <person name="Pickel B."/>
            <person name="Atanasova L."/>
            <person name="Karlsson M."/>
            <person name="Huettel B."/>
            <person name="Barry K.W."/>
            <person name="Haridas S."/>
            <person name="Chen C."/>
            <person name="Bauer D."/>
            <person name="Andreopoulos W."/>
            <person name="Pangilinan J."/>
            <person name="LaButti K."/>
            <person name="Riley R."/>
            <person name="Lipzen A."/>
            <person name="Clum A."/>
            <person name="Drula E."/>
            <person name="Henrissat B."/>
            <person name="Kohler A."/>
            <person name="Grigoriev I.V."/>
            <person name="Martin F.M."/>
            <person name="Hacquard S."/>
        </authorList>
    </citation>
    <scope>NUCLEOTIDE SEQUENCE</scope>
    <source>
        <strain evidence="2">MPI-CAGE-CH-0243</strain>
    </source>
</reference>
<organism evidence="2 3">
    <name type="scientific">Dendryphion nanum</name>
    <dbReference type="NCBI Taxonomy" id="256645"/>
    <lineage>
        <taxon>Eukaryota</taxon>
        <taxon>Fungi</taxon>
        <taxon>Dikarya</taxon>
        <taxon>Ascomycota</taxon>
        <taxon>Pezizomycotina</taxon>
        <taxon>Dothideomycetes</taxon>
        <taxon>Pleosporomycetidae</taxon>
        <taxon>Pleosporales</taxon>
        <taxon>Torulaceae</taxon>
        <taxon>Dendryphion</taxon>
    </lineage>
</organism>
<evidence type="ECO:0000256" key="1">
    <source>
        <dbReference type="SAM" id="SignalP"/>
    </source>
</evidence>